<reference evidence="1" key="1">
    <citation type="submission" date="2011-06" db="EMBL/GenBank/DDBJ databases">
        <title>The Genome Sequence of Fusarium oxysporum Fo47.</title>
        <authorList>
            <consortium name="The Broad Institute Genome Sequencing Platform"/>
            <person name="Ma L.-J."/>
            <person name="Gale L.R."/>
            <person name="Schwartz D.C."/>
            <person name="Zhou S."/>
            <person name="Corby-Kistler H."/>
            <person name="Young S.K."/>
            <person name="Zeng Q."/>
            <person name="Gargeya S."/>
            <person name="Fitzgerald M."/>
            <person name="Haas B."/>
            <person name="Abouelleil A."/>
            <person name="Alvarado L."/>
            <person name="Arachchi H.M."/>
            <person name="Berlin A."/>
            <person name="Brown A."/>
            <person name="Chapman S.B."/>
            <person name="Chen Z."/>
            <person name="Dunbar C."/>
            <person name="Freedman E."/>
            <person name="Gearin G."/>
            <person name="Gellesch M."/>
            <person name="Goldberg J."/>
            <person name="Griggs A."/>
            <person name="Gujja S."/>
            <person name="Heiman D."/>
            <person name="Howarth C."/>
            <person name="Larson L."/>
            <person name="Lui A."/>
            <person name="MacDonald P.J.P."/>
            <person name="Mehta T."/>
            <person name="Montmayeur A."/>
            <person name="Murphy C."/>
            <person name="Neiman D."/>
            <person name="Pearson M."/>
            <person name="Priest M."/>
            <person name="Roberts A."/>
            <person name="Saif S."/>
            <person name="Shea T."/>
            <person name="Shenoy N."/>
            <person name="Sisk P."/>
            <person name="Stolte C."/>
            <person name="Sykes S."/>
            <person name="Wortman J."/>
            <person name="Nusbaum C."/>
            <person name="Birren B."/>
        </authorList>
    </citation>
    <scope>NUCLEOTIDE SEQUENCE [LARGE SCALE GENOMIC DNA]</scope>
    <source>
        <strain evidence="1">Fo47</strain>
    </source>
</reference>
<dbReference type="VEuPathDB" id="FungiDB:FOZG_16517"/>
<organism evidence="1">
    <name type="scientific">Fusarium oxysporum Fo47</name>
    <dbReference type="NCBI Taxonomy" id="660027"/>
    <lineage>
        <taxon>Eukaryota</taxon>
        <taxon>Fungi</taxon>
        <taxon>Dikarya</taxon>
        <taxon>Ascomycota</taxon>
        <taxon>Pezizomycotina</taxon>
        <taxon>Sordariomycetes</taxon>
        <taxon>Hypocreomycetidae</taxon>
        <taxon>Hypocreales</taxon>
        <taxon>Nectriaceae</taxon>
        <taxon>Fusarium</taxon>
        <taxon>Fusarium oxysporum species complex</taxon>
    </lineage>
</organism>
<accession>W9JC38</accession>
<reference evidence="1" key="2">
    <citation type="submission" date="2012-06" db="EMBL/GenBank/DDBJ databases">
        <title>Annotation of the Genome Sequence of Fusarium oxysporum Fo47.</title>
        <authorList>
            <consortium name="The Broad Institute Genomics Platform"/>
            <person name="Ma L.-J."/>
            <person name="Corby-Kistler H."/>
            <person name="Broz K."/>
            <person name="Gale L.R."/>
            <person name="Jonkers W."/>
            <person name="O'Donnell K."/>
            <person name="Ploetz R."/>
            <person name="Steinberg C."/>
            <person name="Schwartz D.C."/>
            <person name="VanEtten H."/>
            <person name="Zhou S."/>
            <person name="Young S.K."/>
            <person name="Zeng Q."/>
            <person name="Gargeya S."/>
            <person name="Fitzgerald M."/>
            <person name="Abouelleil A."/>
            <person name="Alvarado L."/>
            <person name="Chapman S.B."/>
            <person name="Gainer-Dewar J."/>
            <person name="Goldberg J."/>
            <person name="Griggs A."/>
            <person name="Gujja S."/>
            <person name="Hansen M."/>
            <person name="Howarth C."/>
            <person name="Imamovic A."/>
            <person name="Ireland A."/>
            <person name="Larimer J."/>
            <person name="McCowan C."/>
            <person name="Murphy C."/>
            <person name="Pearson M."/>
            <person name="Poon T.W."/>
            <person name="Priest M."/>
            <person name="Roberts A."/>
            <person name="Saif S."/>
            <person name="Shea T."/>
            <person name="Sykes S."/>
            <person name="Wortman J."/>
            <person name="Nusbaum C."/>
            <person name="Birren B."/>
        </authorList>
    </citation>
    <scope>NUCLEOTIDE SEQUENCE</scope>
    <source>
        <strain evidence="1">Fo47</strain>
    </source>
</reference>
<evidence type="ECO:0000313" key="1">
    <source>
        <dbReference type="EMBL" id="EWZ29627.1"/>
    </source>
</evidence>
<sequence length="43" mass="4840">MLAGIRYLGEIRFGNPSAVGVEREILGKIRFLYIPHGFYNGLT</sequence>
<dbReference type="Proteomes" id="UP000030766">
    <property type="component" value="Unassembled WGS sequence"/>
</dbReference>
<dbReference type="AlphaFoldDB" id="W9JC38"/>
<dbReference type="EMBL" id="JH717911">
    <property type="protein sequence ID" value="EWZ29627.1"/>
    <property type="molecule type" value="Genomic_DNA"/>
</dbReference>
<gene>
    <name evidence="1" type="ORF">FOZG_16517</name>
</gene>
<dbReference type="HOGENOM" id="CLU_3242231_0_0_1"/>
<proteinExistence type="predicted"/>
<name>W9JC38_FUSOX</name>
<protein>
    <submittedName>
        <fullName evidence="1">Uncharacterized protein</fullName>
    </submittedName>
</protein>